<proteinExistence type="inferred from homology"/>
<dbReference type="SMART" id="SM00326">
    <property type="entry name" value="SH3"/>
    <property type="match status" value="2"/>
</dbReference>
<feature type="coiled-coil region" evidence="8">
    <location>
        <begin position="304"/>
        <end position="331"/>
    </location>
</feature>
<keyword evidence="1 6" id="KW-0728">SH3 domain</keyword>
<dbReference type="FunFam" id="1.20.1270.60:FF:000060">
    <property type="entry name" value="Actin polymerization protein Bzz1"/>
    <property type="match status" value="1"/>
</dbReference>
<dbReference type="GO" id="GO:0005543">
    <property type="term" value="F:phospholipid binding"/>
    <property type="evidence" value="ECO:0007669"/>
    <property type="project" value="EnsemblFungi"/>
</dbReference>
<dbReference type="GO" id="GO:0009651">
    <property type="term" value="P:response to salt stress"/>
    <property type="evidence" value="ECO:0007669"/>
    <property type="project" value="EnsemblFungi"/>
</dbReference>
<dbReference type="HOGENOM" id="CLU_015390_1_0_1"/>
<feature type="compositionally biased region" description="Polar residues" evidence="9">
    <location>
        <begin position="436"/>
        <end position="462"/>
    </location>
</feature>
<dbReference type="InterPro" id="IPR001452">
    <property type="entry name" value="SH3_domain"/>
</dbReference>
<dbReference type="SMART" id="SM00055">
    <property type="entry name" value="FCH"/>
    <property type="match status" value="1"/>
</dbReference>
<protein>
    <recommendedName>
        <fullName evidence="5">Protein BZZ1</fullName>
    </recommendedName>
</protein>
<dbReference type="EMBL" id="HE580268">
    <property type="protein sequence ID" value="CCD23466.1"/>
    <property type="molecule type" value="Genomic_DNA"/>
</dbReference>
<dbReference type="InterPro" id="IPR036028">
    <property type="entry name" value="SH3-like_dom_sf"/>
</dbReference>
<dbReference type="GO" id="GO:0005886">
    <property type="term" value="C:plasma membrane"/>
    <property type="evidence" value="ECO:0007669"/>
    <property type="project" value="EnsemblFungi"/>
</dbReference>
<organism evidence="12 13">
    <name type="scientific">Naumovozyma dairenensis (strain ATCC 10597 / BCRC 20456 / CBS 421 / NBRC 0211 / NRRL Y-12639)</name>
    <name type="common">Saccharomyces dairenensis</name>
    <dbReference type="NCBI Taxonomy" id="1071378"/>
    <lineage>
        <taxon>Eukaryota</taxon>
        <taxon>Fungi</taxon>
        <taxon>Dikarya</taxon>
        <taxon>Ascomycota</taxon>
        <taxon>Saccharomycotina</taxon>
        <taxon>Saccharomycetes</taxon>
        <taxon>Saccharomycetales</taxon>
        <taxon>Saccharomycetaceae</taxon>
        <taxon>Naumovozyma</taxon>
    </lineage>
</organism>
<dbReference type="Proteomes" id="UP000000689">
    <property type="component" value="Chromosome 2"/>
</dbReference>
<dbReference type="OrthoDB" id="8783038at2759"/>
<dbReference type="InterPro" id="IPR035459">
    <property type="entry name" value="Bzz1_SH3_1"/>
</dbReference>
<feature type="coiled-coil region" evidence="8">
    <location>
        <begin position="25"/>
        <end position="52"/>
    </location>
</feature>
<comment type="similarity">
    <text evidence="4">Belongs to the BZZ1 family.</text>
</comment>
<dbReference type="GO" id="GO:0045010">
    <property type="term" value="P:actin nucleation"/>
    <property type="evidence" value="ECO:0007669"/>
    <property type="project" value="EnsemblFungi"/>
</dbReference>
<keyword evidence="13" id="KW-1185">Reference proteome</keyword>
<dbReference type="Gene3D" id="2.30.30.40">
    <property type="entry name" value="SH3 Domains"/>
    <property type="match status" value="2"/>
</dbReference>
<dbReference type="GeneID" id="11498562"/>
<evidence type="ECO:0000313" key="12">
    <source>
        <dbReference type="EMBL" id="CCD23466.1"/>
    </source>
</evidence>
<evidence type="ECO:0000259" key="11">
    <source>
        <dbReference type="PROSITE" id="PS51741"/>
    </source>
</evidence>
<dbReference type="GO" id="GO:0030479">
    <property type="term" value="C:actin cortical patch"/>
    <property type="evidence" value="ECO:0007669"/>
    <property type="project" value="EnsemblFungi"/>
</dbReference>
<keyword evidence="2 7" id="KW-0175">Coiled coil</keyword>
<evidence type="ECO:0000256" key="5">
    <source>
        <dbReference type="ARBA" id="ARBA00074946"/>
    </source>
</evidence>
<dbReference type="InterPro" id="IPR031160">
    <property type="entry name" value="F_BAR_dom"/>
</dbReference>
<evidence type="ECO:0000256" key="4">
    <source>
        <dbReference type="ARBA" id="ARBA00061387"/>
    </source>
</evidence>
<feature type="region of interest" description="Disordered" evidence="9">
    <location>
        <begin position="558"/>
        <end position="577"/>
    </location>
</feature>
<accession>G0W6Q5</accession>
<dbReference type="Gene3D" id="1.20.1270.60">
    <property type="entry name" value="Arfaptin homology (AH) domain/BAR domain"/>
    <property type="match status" value="1"/>
</dbReference>
<dbReference type="GO" id="GO:0008047">
    <property type="term" value="F:enzyme activator activity"/>
    <property type="evidence" value="ECO:0007669"/>
    <property type="project" value="EnsemblFungi"/>
</dbReference>
<feature type="region of interest" description="Disordered" evidence="9">
    <location>
        <begin position="424"/>
        <end position="490"/>
    </location>
</feature>
<dbReference type="OMA" id="YADGWWE"/>
<dbReference type="AlphaFoldDB" id="G0W6Q5"/>
<feature type="domain" description="SH3" evidence="10">
    <location>
        <begin position="576"/>
        <end position="632"/>
    </location>
</feature>
<dbReference type="CDD" id="cd11912">
    <property type="entry name" value="SH3_Bzz1_1"/>
    <property type="match status" value="1"/>
</dbReference>
<dbReference type="Pfam" id="PF00018">
    <property type="entry name" value="SH3_1"/>
    <property type="match status" value="1"/>
</dbReference>
<evidence type="ECO:0000256" key="6">
    <source>
        <dbReference type="PROSITE-ProRule" id="PRU00192"/>
    </source>
</evidence>
<dbReference type="InterPro" id="IPR027267">
    <property type="entry name" value="AH/BAR_dom_sf"/>
</dbReference>
<dbReference type="Pfam" id="PF14604">
    <property type="entry name" value="SH3_9"/>
    <property type="match status" value="1"/>
</dbReference>
<evidence type="ECO:0000256" key="8">
    <source>
        <dbReference type="SAM" id="Coils"/>
    </source>
</evidence>
<gene>
    <name evidence="12" type="primary">NDAI0B04320</name>
    <name evidence="12" type="ordered locus">NDAI_0B04320</name>
</gene>
<evidence type="ECO:0000313" key="13">
    <source>
        <dbReference type="Proteomes" id="UP000000689"/>
    </source>
</evidence>
<dbReference type="SUPFAM" id="SSF50044">
    <property type="entry name" value="SH3-domain"/>
    <property type="match status" value="2"/>
</dbReference>
<dbReference type="PROSITE" id="PS51741">
    <property type="entry name" value="F_BAR"/>
    <property type="match status" value="1"/>
</dbReference>
<evidence type="ECO:0000256" key="3">
    <source>
        <dbReference type="ARBA" id="ARBA00054085"/>
    </source>
</evidence>
<dbReference type="GO" id="GO:0030833">
    <property type="term" value="P:regulation of actin filament polymerization"/>
    <property type="evidence" value="ECO:0007669"/>
    <property type="project" value="TreeGrafter"/>
</dbReference>
<dbReference type="KEGG" id="ndi:NDAI_0B04320"/>
<dbReference type="PROSITE" id="PS50002">
    <property type="entry name" value="SH3"/>
    <property type="match status" value="2"/>
</dbReference>
<dbReference type="STRING" id="1071378.G0W6Q5"/>
<feature type="compositionally biased region" description="Low complexity" evidence="9">
    <location>
        <begin position="476"/>
        <end position="490"/>
    </location>
</feature>
<dbReference type="PANTHER" id="PTHR15735:SF21">
    <property type="entry name" value="PROTEIN NERVOUS WRECK"/>
    <property type="match status" value="1"/>
</dbReference>
<comment type="function">
    <text evidence="3">Plays a role in endocytosis and trafficking to the vacuole. Functions with type I myosins to restore polarity of the actin cytoskeleton after NaCl stress.</text>
</comment>
<dbReference type="Pfam" id="PF00611">
    <property type="entry name" value="FCH"/>
    <property type="match status" value="1"/>
</dbReference>
<dbReference type="SUPFAM" id="SSF103657">
    <property type="entry name" value="BAR/IMD domain-like"/>
    <property type="match status" value="1"/>
</dbReference>
<feature type="domain" description="F-BAR" evidence="11">
    <location>
        <begin position="5"/>
        <end position="271"/>
    </location>
</feature>
<name>G0W6Q5_NAUDC</name>
<evidence type="ECO:0000256" key="1">
    <source>
        <dbReference type="ARBA" id="ARBA00022443"/>
    </source>
</evidence>
<dbReference type="PANTHER" id="PTHR15735">
    <property type="entry name" value="FCH AND DOUBLE SH3 DOMAINS PROTEIN"/>
    <property type="match status" value="1"/>
</dbReference>
<dbReference type="GO" id="GO:0006897">
    <property type="term" value="P:endocytosis"/>
    <property type="evidence" value="ECO:0007669"/>
    <property type="project" value="EnsemblFungi"/>
</dbReference>
<dbReference type="InterPro" id="IPR001060">
    <property type="entry name" value="FCH_dom"/>
</dbReference>
<evidence type="ECO:0000256" key="7">
    <source>
        <dbReference type="PROSITE-ProRule" id="PRU01077"/>
    </source>
</evidence>
<evidence type="ECO:0000256" key="2">
    <source>
        <dbReference type="ARBA" id="ARBA00023054"/>
    </source>
</evidence>
<feature type="domain" description="SH3" evidence="10">
    <location>
        <begin position="491"/>
        <end position="553"/>
    </location>
</feature>
<dbReference type="CDD" id="cd11778">
    <property type="entry name" value="SH3_Bzz1_2"/>
    <property type="match status" value="1"/>
</dbReference>
<reference evidence="12 13" key="1">
    <citation type="journal article" date="2011" name="Proc. Natl. Acad. Sci. U.S.A.">
        <title>Evolutionary erosion of yeast sex chromosomes by mating-type switching accidents.</title>
        <authorList>
            <person name="Gordon J.L."/>
            <person name="Armisen D."/>
            <person name="Proux-Wera E."/>
            <person name="Oheigeartaigh S.S."/>
            <person name="Byrne K.P."/>
            <person name="Wolfe K.H."/>
        </authorList>
    </citation>
    <scope>NUCLEOTIDE SEQUENCE [LARGE SCALE GENOMIC DNA]</scope>
    <source>
        <strain evidence="13">ATCC 10597 / BCRC 20456 / CBS 421 / NBRC 0211 / NRRL Y-12639</strain>
    </source>
</reference>
<evidence type="ECO:0000256" key="9">
    <source>
        <dbReference type="SAM" id="MobiDB-lite"/>
    </source>
</evidence>
<evidence type="ECO:0000259" key="10">
    <source>
        <dbReference type="PROSITE" id="PS50002"/>
    </source>
</evidence>
<dbReference type="RefSeq" id="XP_003668709.1">
    <property type="nucleotide sequence ID" value="XM_003668661.1"/>
</dbReference>
<dbReference type="eggNOG" id="KOG3565">
    <property type="taxonomic scope" value="Eukaryota"/>
</dbReference>
<sequence length="632" mass="70382">MSAQLSIGNELKDSFQQTHKWVENNIKWLKELEQFYRERSKLEKEYSEKLTRLSSEYFTKKSSSSVPLSVGDTPATTPGSLEAAGIVAWNEVLAQTEMISKDHNKLAQDFDTQVANQLSGLHSKLDMTLVKIAGFNGEIQGKRDNAYQAMEKAKKNYDDACQSMELTRSKYTKSSNERNERKLAEKETAMNVSKNDYLIKISLANRLKDKYYFQDIPEALDLLQDLNEARILFLNDIWKTATAVERDAGARITKRVDTVDGVVAQNMPHLSTAMYIKHNLKQWKEPADFQYKPSPVWHDDENFIVKSNTEVQELKIKLAKSEQDYNKFQDMTQAERSKLASLNKTKQALKSNENAIDSNKFYENLKSYLSLISPFTSHETLKLEAEVTIESIQNNVPQEYDLSTDNIDVSKQKHKSGFFSKFKQNLLNPDNKPKRTSMNIHSGSSNRISIFGSQKRPTSSAGGSEDVASNDVDDLSSNYTTTTSGATSSRTGIKKNKVLYAYAKQDTDEISISPGDSISLLAADTGSGWTKIRNDTTGESGLVPTTYVKITENVAVDGGHGNGHAPAVPPPRRTTMPSRTLTAAYSYSAAGDDEISINVGDVITVIRGDDGSGWTYGELNGSKGLVPTSYCK</sequence>